<dbReference type="AlphaFoldDB" id="A0A1I8B3A0"/>
<evidence type="ECO:0000313" key="2">
    <source>
        <dbReference type="Proteomes" id="UP000095281"/>
    </source>
</evidence>
<protein>
    <submittedName>
        <fullName evidence="3">Secreted protein</fullName>
    </submittedName>
</protein>
<sequence>MLIIIPLIFLINLTVKGESISLGDIHKIANNFASLTSATSDWLADIKKITNNSKHFIKICGPAGALVALGFDIAFPSDSPEQKAITQLHKDVMEKFKALDVTLQSMEGNILHKLNLVPYKSVSCVDSHI</sequence>
<organism evidence="2 3">
    <name type="scientific">Meloidogyne hapla</name>
    <name type="common">Root-knot nematode worm</name>
    <dbReference type="NCBI Taxonomy" id="6305"/>
    <lineage>
        <taxon>Eukaryota</taxon>
        <taxon>Metazoa</taxon>
        <taxon>Ecdysozoa</taxon>
        <taxon>Nematoda</taxon>
        <taxon>Chromadorea</taxon>
        <taxon>Rhabditida</taxon>
        <taxon>Tylenchina</taxon>
        <taxon>Tylenchomorpha</taxon>
        <taxon>Tylenchoidea</taxon>
        <taxon>Meloidogynidae</taxon>
        <taxon>Meloidogyninae</taxon>
        <taxon>Meloidogyne</taxon>
    </lineage>
</organism>
<evidence type="ECO:0000256" key="1">
    <source>
        <dbReference type="SAM" id="SignalP"/>
    </source>
</evidence>
<keyword evidence="2" id="KW-1185">Reference proteome</keyword>
<evidence type="ECO:0000313" key="3">
    <source>
        <dbReference type="WBParaSite" id="MhA1_Contig13.frz3.gene12"/>
    </source>
</evidence>
<keyword evidence="1" id="KW-0732">Signal</keyword>
<reference evidence="3" key="1">
    <citation type="submission" date="2016-11" db="UniProtKB">
        <authorList>
            <consortium name="WormBaseParasite"/>
        </authorList>
    </citation>
    <scope>IDENTIFICATION</scope>
</reference>
<accession>A0A1I8B3A0</accession>
<dbReference type="Proteomes" id="UP000095281">
    <property type="component" value="Unplaced"/>
</dbReference>
<feature type="signal peptide" evidence="1">
    <location>
        <begin position="1"/>
        <end position="17"/>
    </location>
</feature>
<proteinExistence type="predicted"/>
<dbReference type="WBParaSite" id="MhA1_Contig13.frz3.gene12">
    <property type="protein sequence ID" value="MhA1_Contig13.frz3.gene12"/>
    <property type="gene ID" value="MhA1_Contig13.frz3.gene12"/>
</dbReference>
<feature type="chain" id="PRO_5009315384" evidence="1">
    <location>
        <begin position="18"/>
        <end position="129"/>
    </location>
</feature>
<name>A0A1I8B3A0_MELHA</name>